<sequence length="287" mass="32360">MDTLNELETFAQSAVYNDPLPDGPEVETIRQYMDLFDFDEKEAIDKINELSAFIPQRKAVSNQTRAAAYLVKIQGYLSDPEMIKSIAGLTEVPEVVTGTDDSGREAVFCRVDHNTRSQIATHFAENGWNPSPTFLQLTIAEKYLSHDSAAPTLGLDSTLPQNRSSPIKAVFRPSQDEYPVWYFFYGPLADPNELSIILRLSNDPEYHSATITGGRLLAWNAVVDYLGHQVPAKIQGKAFLVRNQKEEESLRFSVTDKFEVVRCKIRFTDSGKEIDGLTLRYTRTDLK</sequence>
<name>A0ABR1GQE8_9HYPO</name>
<evidence type="ECO:0000313" key="2">
    <source>
        <dbReference type="Proteomes" id="UP001498476"/>
    </source>
</evidence>
<protein>
    <submittedName>
        <fullName evidence="1">Uncharacterized protein</fullName>
    </submittedName>
</protein>
<accession>A0ABR1GQE8</accession>
<organism evidence="1 2">
    <name type="scientific">Neonectria punicea</name>
    <dbReference type="NCBI Taxonomy" id="979145"/>
    <lineage>
        <taxon>Eukaryota</taxon>
        <taxon>Fungi</taxon>
        <taxon>Dikarya</taxon>
        <taxon>Ascomycota</taxon>
        <taxon>Pezizomycotina</taxon>
        <taxon>Sordariomycetes</taxon>
        <taxon>Hypocreomycetidae</taxon>
        <taxon>Hypocreales</taxon>
        <taxon>Nectriaceae</taxon>
        <taxon>Neonectria</taxon>
    </lineage>
</organism>
<gene>
    <name evidence="1" type="ORF">QQX98_010098</name>
</gene>
<dbReference type="Proteomes" id="UP001498476">
    <property type="component" value="Unassembled WGS sequence"/>
</dbReference>
<dbReference type="EMBL" id="JAZAVJ010000213">
    <property type="protein sequence ID" value="KAK7404140.1"/>
    <property type="molecule type" value="Genomic_DNA"/>
</dbReference>
<keyword evidence="2" id="KW-1185">Reference proteome</keyword>
<comment type="caution">
    <text evidence="1">The sequence shown here is derived from an EMBL/GenBank/DDBJ whole genome shotgun (WGS) entry which is preliminary data.</text>
</comment>
<proteinExistence type="predicted"/>
<reference evidence="1 2" key="1">
    <citation type="journal article" date="2025" name="Microbiol. Resour. Announc.">
        <title>Draft genome sequences for Neonectria magnoliae and Neonectria punicea, canker pathogens of Liriodendron tulipifera and Acer saccharum in West Virginia.</title>
        <authorList>
            <person name="Petronek H.M."/>
            <person name="Kasson M.T."/>
            <person name="Metheny A.M."/>
            <person name="Stauder C.M."/>
            <person name="Lovett B."/>
            <person name="Lynch S.C."/>
            <person name="Garnas J.R."/>
            <person name="Kasson L.R."/>
            <person name="Stajich J.E."/>
        </authorList>
    </citation>
    <scope>NUCLEOTIDE SEQUENCE [LARGE SCALE GENOMIC DNA]</scope>
    <source>
        <strain evidence="1 2">NRRL 64653</strain>
    </source>
</reference>
<evidence type="ECO:0000313" key="1">
    <source>
        <dbReference type="EMBL" id="KAK7404140.1"/>
    </source>
</evidence>